<dbReference type="AlphaFoldDB" id="A0A0F8ZP04"/>
<feature type="transmembrane region" description="Helical" evidence="1">
    <location>
        <begin position="118"/>
        <end position="135"/>
    </location>
</feature>
<keyword evidence="1" id="KW-0812">Transmembrane</keyword>
<reference evidence="2" key="1">
    <citation type="journal article" date="2015" name="Nature">
        <title>Complex archaea that bridge the gap between prokaryotes and eukaryotes.</title>
        <authorList>
            <person name="Spang A."/>
            <person name="Saw J.H."/>
            <person name="Jorgensen S.L."/>
            <person name="Zaremba-Niedzwiedzka K."/>
            <person name="Martijn J."/>
            <person name="Lind A.E."/>
            <person name="van Eijk R."/>
            <person name="Schleper C."/>
            <person name="Guy L."/>
            <person name="Ettema T.J."/>
        </authorList>
    </citation>
    <scope>NUCLEOTIDE SEQUENCE</scope>
</reference>
<feature type="non-terminal residue" evidence="2">
    <location>
        <position position="1"/>
    </location>
</feature>
<comment type="caution">
    <text evidence="2">The sequence shown here is derived from an EMBL/GenBank/DDBJ whole genome shotgun (WGS) entry which is preliminary data.</text>
</comment>
<protein>
    <recommendedName>
        <fullName evidence="3">Ig-like domain-containing protein</fullName>
    </recommendedName>
</protein>
<gene>
    <name evidence="2" type="ORF">LCGC14_2671370</name>
</gene>
<sequence length="166" mass="17845">FDVAPTYSNDTNAVSFSYSTDDGTPKTVFLEVTRSDIFGNRTICNNTVISSSGTLSCSVDPSIDETNLITKVYVDGKLTILSNIVLDNASKYGNLAYALWFFLTFVFILGFGTSKTEVLIGLVVSIIGAISLGLVRGDIVGIGSAGIWMIVIVLLGIWKLNKENSQ</sequence>
<dbReference type="EMBL" id="LAZR01046850">
    <property type="protein sequence ID" value="KKK95578.1"/>
    <property type="molecule type" value="Genomic_DNA"/>
</dbReference>
<organism evidence="2">
    <name type="scientific">marine sediment metagenome</name>
    <dbReference type="NCBI Taxonomy" id="412755"/>
    <lineage>
        <taxon>unclassified sequences</taxon>
        <taxon>metagenomes</taxon>
        <taxon>ecological metagenomes</taxon>
    </lineage>
</organism>
<evidence type="ECO:0000313" key="2">
    <source>
        <dbReference type="EMBL" id="KKK95578.1"/>
    </source>
</evidence>
<proteinExistence type="predicted"/>
<feature type="transmembrane region" description="Helical" evidence="1">
    <location>
        <begin position="141"/>
        <end position="160"/>
    </location>
</feature>
<keyword evidence="1" id="KW-1133">Transmembrane helix</keyword>
<evidence type="ECO:0008006" key="3">
    <source>
        <dbReference type="Google" id="ProtNLM"/>
    </source>
</evidence>
<evidence type="ECO:0000256" key="1">
    <source>
        <dbReference type="SAM" id="Phobius"/>
    </source>
</evidence>
<feature type="transmembrane region" description="Helical" evidence="1">
    <location>
        <begin position="92"/>
        <end position="111"/>
    </location>
</feature>
<keyword evidence="1" id="KW-0472">Membrane</keyword>
<name>A0A0F8ZP04_9ZZZZ</name>
<accession>A0A0F8ZP04</accession>